<organism evidence="1 2">
    <name type="scientific">Wuchereria bancrofti</name>
    <dbReference type="NCBI Taxonomy" id="6293"/>
    <lineage>
        <taxon>Eukaryota</taxon>
        <taxon>Metazoa</taxon>
        <taxon>Ecdysozoa</taxon>
        <taxon>Nematoda</taxon>
        <taxon>Chromadorea</taxon>
        <taxon>Rhabditida</taxon>
        <taxon>Spirurina</taxon>
        <taxon>Spiruromorpha</taxon>
        <taxon>Filarioidea</taxon>
        <taxon>Onchocercidae</taxon>
        <taxon>Wuchereria</taxon>
    </lineage>
</organism>
<protein>
    <submittedName>
        <fullName evidence="1">Uncharacterized protein</fullName>
    </submittedName>
</protein>
<evidence type="ECO:0000313" key="1">
    <source>
        <dbReference type="EMBL" id="EJW88231.1"/>
    </source>
</evidence>
<name>J9F043_WUCBA</name>
<dbReference type="Proteomes" id="UP000004810">
    <property type="component" value="Unassembled WGS sequence"/>
</dbReference>
<gene>
    <name evidence="1" type="ORF">WUBG_00859</name>
</gene>
<comment type="caution">
    <text evidence="1">The sequence shown here is derived from an EMBL/GenBank/DDBJ whole genome shotgun (WGS) entry which is preliminary data.</text>
</comment>
<dbReference type="AlphaFoldDB" id="J9F043"/>
<evidence type="ECO:0000313" key="2">
    <source>
        <dbReference type="Proteomes" id="UP000004810"/>
    </source>
</evidence>
<sequence>MAMSRQGVSIWGPLRFPPSRTSPLPLAFAIIHVLKEGDRSELLEGPINDPSTSRFSISALRCLKRTVYVKLTEDVSGGGNARALSSSSTGWNVEVERCGKSLGR</sequence>
<dbReference type="EMBL" id="ADBV01000170">
    <property type="protein sequence ID" value="EJW88231.1"/>
    <property type="molecule type" value="Genomic_DNA"/>
</dbReference>
<proteinExistence type="predicted"/>
<reference evidence="2" key="1">
    <citation type="submission" date="2012-08" db="EMBL/GenBank/DDBJ databases">
        <title>The Genome Sequence of Wuchereria bancrofti.</title>
        <authorList>
            <person name="Nutman T.B."/>
            <person name="Fink D.L."/>
            <person name="Russ C."/>
            <person name="Young S."/>
            <person name="Zeng Q."/>
            <person name="Koehrsen M."/>
            <person name="Alvarado L."/>
            <person name="Berlin A."/>
            <person name="Chapman S.B."/>
            <person name="Chen Z."/>
            <person name="Freedman E."/>
            <person name="Gellesch M."/>
            <person name="Goldberg J."/>
            <person name="Griggs A."/>
            <person name="Gujja S."/>
            <person name="Heilman E.R."/>
            <person name="Heiman D."/>
            <person name="Hepburn T."/>
            <person name="Howarth C."/>
            <person name="Jen D."/>
            <person name="Larson L."/>
            <person name="Lewis B."/>
            <person name="Mehta T."/>
            <person name="Park D."/>
            <person name="Pearson M."/>
            <person name="Roberts A."/>
            <person name="Saif S."/>
            <person name="Shea T."/>
            <person name="Shenoy N."/>
            <person name="Sisk P."/>
            <person name="Stolte C."/>
            <person name="Sykes S."/>
            <person name="Walk T."/>
            <person name="White J."/>
            <person name="Yandava C."/>
            <person name="Haas B."/>
            <person name="Henn M.R."/>
            <person name="Nusbaum C."/>
            <person name="Birren B."/>
        </authorList>
    </citation>
    <scope>NUCLEOTIDE SEQUENCE [LARGE SCALE GENOMIC DNA]</scope>
    <source>
        <strain evidence="2">NA</strain>
    </source>
</reference>
<accession>J9F043</accession>